<evidence type="ECO:0000259" key="2">
    <source>
        <dbReference type="Pfam" id="PF17182"/>
    </source>
</evidence>
<organism evidence="3 4">
    <name type="scientific">Lucilia cuprina</name>
    <name type="common">Green bottle fly</name>
    <name type="synonym">Australian sheep blowfly</name>
    <dbReference type="NCBI Taxonomy" id="7375"/>
    <lineage>
        <taxon>Eukaryota</taxon>
        <taxon>Metazoa</taxon>
        <taxon>Ecdysozoa</taxon>
        <taxon>Arthropoda</taxon>
        <taxon>Hexapoda</taxon>
        <taxon>Insecta</taxon>
        <taxon>Pterygota</taxon>
        <taxon>Neoptera</taxon>
        <taxon>Endopterygota</taxon>
        <taxon>Diptera</taxon>
        <taxon>Brachycera</taxon>
        <taxon>Muscomorpha</taxon>
        <taxon>Oestroidea</taxon>
        <taxon>Calliphoridae</taxon>
        <taxon>Luciliinae</taxon>
        <taxon>Lucilia</taxon>
    </lineage>
</organism>
<feature type="region of interest" description="Disordered" evidence="1">
    <location>
        <begin position="46"/>
        <end position="67"/>
    </location>
</feature>
<feature type="region of interest" description="Disordered" evidence="1">
    <location>
        <begin position="487"/>
        <end position="509"/>
    </location>
</feature>
<evidence type="ECO:0000256" key="1">
    <source>
        <dbReference type="SAM" id="MobiDB-lite"/>
    </source>
</evidence>
<dbReference type="EMBL" id="JRES01000223">
    <property type="protein sequence ID" value="KNC33204.1"/>
    <property type="molecule type" value="Genomic_DNA"/>
</dbReference>
<comment type="caution">
    <text evidence="3">The sequence shown here is derived from an EMBL/GenBank/DDBJ whole genome shotgun (WGS) entry which is preliminary data.</text>
</comment>
<protein>
    <recommendedName>
        <fullName evidence="2">OSK domain-containing protein</fullName>
    </recommendedName>
</protein>
<dbReference type="Gene3D" id="3.30.420.610">
    <property type="entry name" value="LOTUS domain-like"/>
    <property type="match status" value="1"/>
</dbReference>
<evidence type="ECO:0000313" key="3">
    <source>
        <dbReference type="EMBL" id="KNC33204.1"/>
    </source>
</evidence>
<dbReference type="Pfam" id="PF17182">
    <property type="entry name" value="OSK"/>
    <property type="match status" value="1"/>
</dbReference>
<keyword evidence="4" id="KW-1185">Reference proteome</keyword>
<feature type="domain" description="OSK" evidence="2">
    <location>
        <begin position="515"/>
        <end position="713"/>
    </location>
</feature>
<dbReference type="InterPro" id="IPR033447">
    <property type="entry name" value="OSK"/>
</dbReference>
<reference evidence="3 4" key="1">
    <citation type="journal article" date="2015" name="Nat. Commun.">
        <title>Lucilia cuprina genome unlocks parasitic fly biology to underpin future interventions.</title>
        <authorList>
            <person name="Anstead C.A."/>
            <person name="Korhonen P.K."/>
            <person name="Young N.D."/>
            <person name="Hall R.S."/>
            <person name="Jex A.R."/>
            <person name="Murali S.C."/>
            <person name="Hughes D.S."/>
            <person name="Lee S.F."/>
            <person name="Perry T."/>
            <person name="Stroehlein A.J."/>
            <person name="Ansell B.R."/>
            <person name="Breugelmans B."/>
            <person name="Hofmann A."/>
            <person name="Qu J."/>
            <person name="Dugan S."/>
            <person name="Lee S.L."/>
            <person name="Chao H."/>
            <person name="Dinh H."/>
            <person name="Han Y."/>
            <person name="Doddapaneni H.V."/>
            <person name="Worley K.C."/>
            <person name="Muzny D.M."/>
            <person name="Ioannidis P."/>
            <person name="Waterhouse R.M."/>
            <person name="Zdobnov E.M."/>
            <person name="James P.J."/>
            <person name="Bagnall N.H."/>
            <person name="Kotze A.C."/>
            <person name="Gibbs R.A."/>
            <person name="Richards S."/>
            <person name="Batterham P."/>
            <person name="Gasser R.B."/>
        </authorList>
    </citation>
    <scope>NUCLEOTIDE SEQUENCE [LARGE SCALE GENOMIC DNA]</scope>
    <source>
        <strain evidence="3 4">LS</strain>
        <tissue evidence="3">Full body</tissue>
    </source>
</reference>
<dbReference type="SUPFAM" id="SSF52266">
    <property type="entry name" value="SGNH hydrolase"/>
    <property type="match status" value="1"/>
</dbReference>
<accession>A0A0L0CP24</accession>
<evidence type="ECO:0000313" key="4">
    <source>
        <dbReference type="Proteomes" id="UP000037069"/>
    </source>
</evidence>
<dbReference type="AlphaFoldDB" id="A0A0L0CP24"/>
<sequence>MSTTTTTTATTFKTKINSVSNGCSLAALKEHITTCLQRWRQKHSTNASERYTPAEGEQQQHTHSQHKQRPQEDKCYCHFQHKSTRCCFVKHKEFTFLQRTTLYINRKFHKLISTHQRHVVNSRNSATVNDCKGPRQYGRKVEIVAKLLSTTLIAKAKTNSSSTATEDFGQQTDDHHIYRCFEEQIQLVQSSTTSSTSDYYGDNAMTITDLTFLEIREEYPDLNSEIRSILTARAQDGASISEIRDDYRKLTGLPFPIYEDVTEFLLTIPYVMAYCSEKGTRIFNIMPMEKTKHIHDMVMHQKPQPEPQQRSSTGNHCYYRERQRNSNYQPQNWRHNTSRRLQQNMVNIYAEPVNIEQQEQLIPSTDSNVSRDGSEGFFENNCYYQDNCNYLFNRICNQQQPPLTTQLMENPPVEQAPSAVLKPAPPLPPATNAGTSSALNNFNTDIPCYKNNVNHLNNLFQIQPQQEQYQQYHQNVNNVAIIDNRRSSHNPFKTGMPRSSRSSSPTTKSWYTNDSAYTDSDYEAHLLDFLLLGDDFFLYMARMELRCKFKKNQRVLQSGLCVSGQTIGAAIKRIRALSDSRRSVIINIGSVDLMQGRQLIQIEHDFRELLLTMLKKGIKPILTTLAPLANYSHNCDLKRLLERFNEFIKREGQHRNLVVIDIWKCLVNEKGHVFFDCYQNEPRNVTGATESYLFWNKIGRQRVLQLIESKLEY</sequence>
<name>A0A0L0CP24_LUCCU</name>
<dbReference type="STRING" id="7375.A0A0L0CP24"/>
<dbReference type="Proteomes" id="UP000037069">
    <property type="component" value="Unassembled WGS sequence"/>
</dbReference>
<dbReference type="OrthoDB" id="10034606at2759"/>
<dbReference type="Gene3D" id="3.40.50.1110">
    <property type="entry name" value="SGNH hydrolase"/>
    <property type="match status" value="1"/>
</dbReference>
<dbReference type="InterPro" id="IPR041966">
    <property type="entry name" value="LOTUS-like"/>
</dbReference>
<dbReference type="OMA" id="KHLNNQY"/>
<proteinExistence type="predicted"/>
<feature type="compositionally biased region" description="Low complexity" evidence="1">
    <location>
        <begin position="497"/>
        <end position="507"/>
    </location>
</feature>
<gene>
    <name evidence="3" type="ORF">FF38_12727</name>
</gene>
<dbReference type="InterPro" id="IPR036514">
    <property type="entry name" value="SGNH_hydro_sf"/>
</dbReference>